<dbReference type="PANTHER" id="PTHR12634:SF8">
    <property type="entry name" value="FIERY MOUNTAIN, ISOFORM D"/>
    <property type="match status" value="1"/>
</dbReference>
<feature type="region of interest" description="Disordered" evidence="3">
    <location>
        <begin position="289"/>
        <end position="315"/>
    </location>
</feature>
<evidence type="ECO:0000313" key="4">
    <source>
        <dbReference type="EMBL" id="KAA8499326.1"/>
    </source>
</evidence>
<dbReference type="GO" id="GO:0019888">
    <property type="term" value="F:protein phosphatase regulator activity"/>
    <property type="evidence" value="ECO:0007669"/>
    <property type="project" value="TreeGrafter"/>
</dbReference>
<evidence type="ECO:0000256" key="1">
    <source>
        <dbReference type="ARBA" id="ARBA00006180"/>
    </source>
</evidence>
<reference evidence="5" key="1">
    <citation type="journal article" date="2019" name="Nat. Commun.">
        <title>Expansion of phycobilisome linker gene families in mesophilic red algae.</title>
        <authorList>
            <person name="Lee J."/>
            <person name="Kim D."/>
            <person name="Bhattacharya D."/>
            <person name="Yoon H.S."/>
        </authorList>
    </citation>
    <scope>NUCLEOTIDE SEQUENCE [LARGE SCALE GENOMIC DNA]</scope>
    <source>
        <strain evidence="5">CCMP 1328</strain>
    </source>
</reference>
<organism evidence="4 5">
    <name type="scientific">Porphyridium purpureum</name>
    <name type="common">Red alga</name>
    <name type="synonym">Porphyridium cruentum</name>
    <dbReference type="NCBI Taxonomy" id="35688"/>
    <lineage>
        <taxon>Eukaryota</taxon>
        <taxon>Rhodophyta</taxon>
        <taxon>Bangiophyceae</taxon>
        <taxon>Porphyridiales</taxon>
        <taxon>Porphyridiaceae</taxon>
        <taxon>Porphyridium</taxon>
    </lineage>
</organism>
<feature type="compositionally biased region" description="Low complexity" evidence="3">
    <location>
        <begin position="849"/>
        <end position="866"/>
    </location>
</feature>
<dbReference type="EMBL" id="VRMN01000001">
    <property type="protein sequence ID" value="KAA8499326.1"/>
    <property type="molecule type" value="Genomic_DNA"/>
</dbReference>
<dbReference type="OrthoDB" id="295029at2759"/>
<dbReference type="PANTHER" id="PTHR12634">
    <property type="entry name" value="SIT4 YEAST -ASSOCIATING PROTEIN-RELATED"/>
    <property type="match status" value="1"/>
</dbReference>
<dbReference type="Proteomes" id="UP000324585">
    <property type="component" value="Unassembled WGS sequence"/>
</dbReference>
<comment type="caution">
    <text evidence="4">The sequence shown here is derived from an EMBL/GenBank/DDBJ whole genome shotgun (WGS) entry which is preliminary data.</text>
</comment>
<evidence type="ECO:0000313" key="5">
    <source>
        <dbReference type="Proteomes" id="UP000324585"/>
    </source>
</evidence>
<comment type="similarity">
    <text evidence="1">Belongs to the SAPS family.</text>
</comment>
<feature type="compositionally biased region" description="Acidic residues" evidence="3">
    <location>
        <begin position="832"/>
        <end position="844"/>
    </location>
</feature>
<sequence length="899" mass="98149">MFRNMGPSAIDKMLERIEKEKHYKAARAAAAGTKEGETVEELPEPPPSLTDFLDDEDLLPECRSDNELLLTYLSQEHVLHELLRISIVPWNRTSKLAAAIADDSSEGERMREELSSMTLDNNAQGDVEMEAKRQFKWPYVASEVLASEVERITRAFMKSSACMDMLMSYLDAPPGSLDRIGSIHFSKIFCALLRTQHIEMLQDVAKRDGFIEKLVSHVSNSAIADILVRLMDGEETEEYSALGNPPAAPAIALMTDHAVCAGLGELYYKAALGQLELPVHPEFLQQEGQVAAHTDESQDKQQSSSSGGGVDFHHEDDETRMHRYREETMESCISTLLGITLKVLRMPVMKLEVPQKINIYGCPEVVCRMLDGGIECMKGQEPCPELALALKFVTDLMTTDANLTPEEPDSEQNALNAFILGMSPPGRRTFLSGQLSSGHKASNSRAAAQLSPYRETEQKDGPRTQIMNTRLLEEHCVSRFDRLRAILQQNGATSLVNTSGNVNLLGSTRLRLVEFFVAFLKRGNDKTLQSLVEKGVPRLLLEMCVEHVWSSMLHGIVASAAVAALSSGSSSDTINRTWLSADLVGMVMKLWERNEEVESTGFHFRTGFMGSVIMIAKELDAYMNRLDEAELRQWVSEEQHAAFRSKVADQLGGILVQQNTALGGGPPNSTRAVSDDEGTYEEATEVFDMDEVIDGLSTGNKDVISRFANYLFARGGPTGEFDDDEGVEDDLEDDDEDAEVLDVSDFNDVADDEGGFGREDSATSGDYEQFVFVPSPKVASAAAYASGPGQAPGRVREEASDSRRARSATGDSDPAPVVGGSAIEGSGHIGDTEEEDDENEDEGEWIAFEPPEISSGAAAAGAPAPSECEEVGHSELQPGNVSADADADASCQDFPEELD</sequence>
<dbReference type="AlphaFoldDB" id="A0A5J4Z6K7"/>
<evidence type="ECO:0000256" key="2">
    <source>
        <dbReference type="ARBA" id="ARBA00023306"/>
    </source>
</evidence>
<feature type="compositionally biased region" description="Polar residues" evidence="3">
    <location>
        <begin position="432"/>
        <end position="446"/>
    </location>
</feature>
<evidence type="ECO:0000256" key="3">
    <source>
        <dbReference type="SAM" id="MobiDB-lite"/>
    </source>
</evidence>
<dbReference type="GO" id="GO:0019903">
    <property type="term" value="F:protein phosphatase binding"/>
    <property type="evidence" value="ECO:0007669"/>
    <property type="project" value="InterPro"/>
</dbReference>
<proteinExistence type="inferred from homology"/>
<dbReference type="Pfam" id="PF04499">
    <property type="entry name" value="SAPS"/>
    <property type="match status" value="1"/>
</dbReference>
<dbReference type="InterPro" id="IPR007587">
    <property type="entry name" value="SAPS"/>
</dbReference>
<keyword evidence="5" id="KW-1185">Reference proteome</keyword>
<feature type="region of interest" description="Disordered" evidence="3">
    <location>
        <begin position="432"/>
        <end position="463"/>
    </location>
</feature>
<name>A0A5J4Z6K7_PORPP</name>
<feature type="region of interest" description="Disordered" evidence="3">
    <location>
        <begin position="779"/>
        <end position="899"/>
    </location>
</feature>
<feature type="compositionally biased region" description="Basic and acidic residues" evidence="3">
    <location>
        <begin position="794"/>
        <end position="804"/>
    </location>
</feature>
<keyword evidence="2" id="KW-0131">Cell cycle</keyword>
<accession>A0A5J4Z6K7</accession>
<gene>
    <name evidence="4" type="ORF">FVE85_6911</name>
</gene>
<feature type="region of interest" description="Disordered" evidence="3">
    <location>
        <begin position="25"/>
        <end position="48"/>
    </location>
</feature>
<protein>
    <submittedName>
        <fullName evidence="4">Serine/threonine-protein phosphatase 6 regulatory subunit 1</fullName>
    </submittedName>
</protein>